<evidence type="ECO:0000313" key="5">
    <source>
        <dbReference type="Proteomes" id="UP001597389"/>
    </source>
</evidence>
<comment type="caution">
    <text evidence="4">The sequence shown here is derived from an EMBL/GenBank/DDBJ whole genome shotgun (WGS) entry which is preliminary data.</text>
</comment>
<dbReference type="Pfam" id="PF13360">
    <property type="entry name" value="PQQ_2"/>
    <property type="match status" value="1"/>
</dbReference>
<organism evidence="4 5">
    <name type="scientific">Rubritalea tangerina</name>
    <dbReference type="NCBI Taxonomy" id="430798"/>
    <lineage>
        <taxon>Bacteria</taxon>
        <taxon>Pseudomonadati</taxon>
        <taxon>Verrucomicrobiota</taxon>
        <taxon>Verrucomicrobiia</taxon>
        <taxon>Verrucomicrobiales</taxon>
        <taxon>Rubritaleaceae</taxon>
        <taxon>Rubritalea</taxon>
    </lineage>
</organism>
<evidence type="ECO:0000259" key="3">
    <source>
        <dbReference type="Pfam" id="PF13360"/>
    </source>
</evidence>
<feature type="region of interest" description="Disordered" evidence="1">
    <location>
        <begin position="167"/>
        <end position="187"/>
    </location>
</feature>
<dbReference type="InterPro" id="IPR018391">
    <property type="entry name" value="PQQ_b-propeller_rpt"/>
</dbReference>
<dbReference type="SMART" id="SM00564">
    <property type="entry name" value="PQQ"/>
    <property type="match status" value="3"/>
</dbReference>
<feature type="domain" description="Pyrrolo-quinoline quinone repeat" evidence="3">
    <location>
        <begin position="177"/>
        <end position="338"/>
    </location>
</feature>
<gene>
    <name evidence="4" type="ORF">ACFSW8_15365</name>
</gene>
<protein>
    <submittedName>
        <fullName evidence="4">PQQ-binding-like beta-propeller repeat protein</fullName>
    </submittedName>
</protein>
<dbReference type="SUPFAM" id="SSF50998">
    <property type="entry name" value="Quinoprotein alcohol dehydrogenase-like"/>
    <property type="match status" value="3"/>
</dbReference>
<dbReference type="InterPro" id="IPR002372">
    <property type="entry name" value="PQQ_rpt_dom"/>
</dbReference>
<dbReference type="RefSeq" id="WP_377087436.1">
    <property type="nucleotide sequence ID" value="NZ_JBHSJL010000014.1"/>
</dbReference>
<feature type="chain" id="PRO_5047423284" evidence="2">
    <location>
        <begin position="18"/>
        <end position="1037"/>
    </location>
</feature>
<dbReference type="PANTHER" id="PTHR34512">
    <property type="entry name" value="CELL SURFACE PROTEIN"/>
    <property type="match status" value="1"/>
</dbReference>
<feature type="signal peptide" evidence="2">
    <location>
        <begin position="1"/>
        <end position="17"/>
    </location>
</feature>
<accession>A0ABW4ZEJ2</accession>
<keyword evidence="2" id="KW-0732">Signal</keyword>
<dbReference type="Gene3D" id="2.130.10.10">
    <property type="entry name" value="YVTN repeat-like/Quinoprotein amine dehydrogenase"/>
    <property type="match status" value="2"/>
</dbReference>
<evidence type="ECO:0000313" key="4">
    <source>
        <dbReference type="EMBL" id="MFD2160281.1"/>
    </source>
</evidence>
<keyword evidence="5" id="KW-1185">Reference proteome</keyword>
<proteinExistence type="predicted"/>
<name>A0ABW4ZEJ2_9BACT</name>
<sequence>MRLSLFFLLLLVSHAFSGEWSLKATPSHPGDPLVIHFKQGPGNAKDWIGIYPSTITPSGSPAATLWSYLNGTRSASKALQHGSVTFDTHTLAPGQYKIWWLKDNGYTPIAKPLPLTLTQQTIEEAKGPTDWPTHRYDASRSGLAPKSLPSNLTLQWSYTPRHAPAEAWPGTAQSDHWRKRSSPEPPRITFDKTFEPVSADGRVYFGSSADDQLRCLDLTSGKLLWTYTAGGPIRLAPTLSHGLVLFGSDDGQVTALDAKSGKLHYQVSHSKAQSSLLPGNGRIISLHPVRTGILVQGDTAYFGTGLFPKQAGAWHCSFSIKSGKLLDSAPLESSPQGHLEARDGKLFAPTGRDRRGGFLTKLKHTPPTAKRATQNTKDFPYGFISTPTQGIGGGNDQVAIFDASTGNTLQTLTVNGQARSLAIAHDRLLVSTTSGTLYCFGKKLPNPPTQILEKSPPLTIPQQYQKSAQLLLSSLPRSKGYALMLDATSDNGRFLLALLASSELTWVAHSRDKQKAEKLRKLLHHHGYYGRASVIHSPSHNDLPFVPRIFNLITSPNILSKSPASQCPQSWLRPSDGVAFLKTHNRPSIHGANLKGTGEWTHMYANPANTACSNDTRVGSDLQLQWFGRPGPQHMIDRHLRPPTSLVKDGLLFVPGQNYLIAVDGWNGAILWEKSIPEFRRIGALRDSGNMALASDTIYCAASNTCQSFDTSTGTPKLTHKLPNNYQKTHDWGYLALVDKSLIGTAVKRGSTLRTMNYASIYEGGYGDNTKVTCSDLLFVNNRHSGDELWSYTPKGAIPNPSITIHNNAIFFIESKNPDTLKTTPARMHYPALVDHSGADLVCLDLQSGTQRWRQPLDPRLGCQTLFTLASDSFLAIVNSRNFKATPESKPTVHYETRVLDTTNGSLLWEKRFNHGGRPNLDHGEQDRHPAIINDTLIVEPHLYKLSDGSSKGTFKRIGGWGCGTISASSRSLFFRSGNAATYDFEKNAASALTTTTRPGCWINMIPAGGLLLIPEGSSGCICNFAIQSSLGFAPRL</sequence>
<evidence type="ECO:0000256" key="1">
    <source>
        <dbReference type="SAM" id="MobiDB-lite"/>
    </source>
</evidence>
<reference evidence="5" key="1">
    <citation type="journal article" date="2019" name="Int. J. Syst. Evol. Microbiol.">
        <title>The Global Catalogue of Microorganisms (GCM) 10K type strain sequencing project: providing services to taxonomists for standard genome sequencing and annotation.</title>
        <authorList>
            <consortium name="The Broad Institute Genomics Platform"/>
            <consortium name="The Broad Institute Genome Sequencing Center for Infectious Disease"/>
            <person name="Wu L."/>
            <person name="Ma J."/>
        </authorList>
    </citation>
    <scope>NUCLEOTIDE SEQUENCE [LARGE SCALE GENOMIC DNA]</scope>
    <source>
        <strain evidence="5">CCUG 57942</strain>
    </source>
</reference>
<dbReference type="PANTHER" id="PTHR34512:SF30">
    <property type="entry name" value="OUTER MEMBRANE PROTEIN ASSEMBLY FACTOR BAMB"/>
    <property type="match status" value="1"/>
</dbReference>
<dbReference type="Proteomes" id="UP001597389">
    <property type="component" value="Unassembled WGS sequence"/>
</dbReference>
<dbReference type="EMBL" id="JBHUJB010000075">
    <property type="protein sequence ID" value="MFD2160281.1"/>
    <property type="molecule type" value="Genomic_DNA"/>
</dbReference>
<dbReference type="InterPro" id="IPR015943">
    <property type="entry name" value="WD40/YVTN_repeat-like_dom_sf"/>
</dbReference>
<dbReference type="InterPro" id="IPR011047">
    <property type="entry name" value="Quinoprotein_ADH-like_sf"/>
</dbReference>
<evidence type="ECO:0000256" key="2">
    <source>
        <dbReference type="SAM" id="SignalP"/>
    </source>
</evidence>